<dbReference type="OrthoDB" id="1272441at2759"/>
<feature type="region of interest" description="Disordered" evidence="8">
    <location>
        <begin position="1"/>
        <end position="27"/>
    </location>
</feature>
<evidence type="ECO:0000256" key="3">
    <source>
        <dbReference type="ARBA" id="ARBA00023125"/>
    </source>
</evidence>
<comment type="similarity">
    <text evidence="7">Belongs to the NFYC/HAP5 subunit family.</text>
</comment>
<evidence type="ECO:0000256" key="2">
    <source>
        <dbReference type="ARBA" id="ARBA00023015"/>
    </source>
</evidence>
<protein>
    <recommendedName>
        <fullName evidence="9">Core Histone H2A/H2B/H3 domain-containing protein</fullName>
    </recommendedName>
</protein>
<evidence type="ECO:0000259" key="9">
    <source>
        <dbReference type="Pfam" id="PF00125"/>
    </source>
</evidence>
<keyword evidence="11" id="KW-1185">Reference proteome</keyword>
<dbReference type="Gene3D" id="1.10.20.10">
    <property type="entry name" value="Histone, subunit A"/>
    <property type="match status" value="1"/>
</dbReference>
<evidence type="ECO:0000256" key="6">
    <source>
        <dbReference type="ARBA" id="ARBA00023242"/>
    </source>
</evidence>
<name>A0A8H3EUV0_9LECA</name>
<comment type="caution">
    <text evidence="10">The sequence shown here is derived from an EMBL/GenBank/DDBJ whole genome shotgun (WGS) entry which is preliminary data.</text>
</comment>
<dbReference type="Pfam" id="PF00125">
    <property type="entry name" value="Histone"/>
    <property type="match status" value="1"/>
</dbReference>
<keyword evidence="2" id="KW-0805">Transcription regulation</keyword>
<feature type="region of interest" description="Disordered" evidence="8">
    <location>
        <begin position="168"/>
        <end position="216"/>
    </location>
</feature>
<dbReference type="Proteomes" id="UP000664521">
    <property type="component" value="Unassembled WGS sequence"/>
</dbReference>
<dbReference type="GO" id="GO:0000978">
    <property type="term" value="F:RNA polymerase II cis-regulatory region sequence-specific DNA binding"/>
    <property type="evidence" value="ECO:0007669"/>
    <property type="project" value="TreeGrafter"/>
</dbReference>
<keyword evidence="3" id="KW-0238">DNA-binding</keyword>
<evidence type="ECO:0000256" key="8">
    <source>
        <dbReference type="SAM" id="MobiDB-lite"/>
    </source>
</evidence>
<feature type="compositionally biased region" description="Basic and acidic residues" evidence="8">
    <location>
        <begin position="291"/>
        <end position="301"/>
    </location>
</feature>
<reference evidence="10" key="1">
    <citation type="submission" date="2021-03" db="EMBL/GenBank/DDBJ databases">
        <authorList>
            <person name="Tagirdzhanova G."/>
        </authorList>
    </citation>
    <scope>NUCLEOTIDE SEQUENCE</scope>
</reference>
<dbReference type="EMBL" id="CAJPDS010000010">
    <property type="protein sequence ID" value="CAF9911834.1"/>
    <property type="molecule type" value="Genomic_DNA"/>
</dbReference>
<dbReference type="CDD" id="cd22908">
    <property type="entry name" value="HFD_NFYC-like"/>
    <property type="match status" value="1"/>
</dbReference>
<dbReference type="GO" id="GO:0001228">
    <property type="term" value="F:DNA-binding transcription activator activity, RNA polymerase II-specific"/>
    <property type="evidence" value="ECO:0007669"/>
    <property type="project" value="TreeGrafter"/>
</dbReference>
<feature type="compositionally biased region" description="Low complexity" evidence="8">
    <location>
        <begin position="180"/>
        <end position="190"/>
    </location>
</feature>
<feature type="compositionally biased region" description="Polar residues" evidence="8">
    <location>
        <begin position="194"/>
        <end position="213"/>
    </location>
</feature>
<dbReference type="GO" id="GO:0016602">
    <property type="term" value="C:CCAAT-binding factor complex"/>
    <property type="evidence" value="ECO:0007669"/>
    <property type="project" value="TreeGrafter"/>
</dbReference>
<evidence type="ECO:0000256" key="4">
    <source>
        <dbReference type="ARBA" id="ARBA00023159"/>
    </source>
</evidence>
<evidence type="ECO:0000256" key="1">
    <source>
        <dbReference type="ARBA" id="ARBA00004123"/>
    </source>
</evidence>
<keyword evidence="5" id="KW-0804">Transcription</keyword>
<evidence type="ECO:0000313" key="10">
    <source>
        <dbReference type="EMBL" id="CAF9911834.1"/>
    </source>
</evidence>
<feature type="domain" description="Core Histone H2A/H2B/H3" evidence="9">
    <location>
        <begin position="82"/>
        <end position="151"/>
    </location>
</feature>
<proteinExistence type="inferred from homology"/>
<accession>A0A8H3EUV0</accession>
<dbReference type="InterPro" id="IPR050568">
    <property type="entry name" value="Transcr_DNA_Rep_Reg"/>
</dbReference>
<feature type="compositionally biased region" description="Polar residues" evidence="8">
    <location>
        <begin position="273"/>
        <end position="282"/>
    </location>
</feature>
<dbReference type="InterPro" id="IPR007125">
    <property type="entry name" value="H2A/H2B/H3"/>
</dbReference>
<dbReference type="PANTHER" id="PTHR10252">
    <property type="entry name" value="HISTONE-LIKE TRANSCRIPTION FACTOR CCAAT-RELATED"/>
    <property type="match status" value="1"/>
</dbReference>
<keyword evidence="4" id="KW-0010">Activator</keyword>
<evidence type="ECO:0000313" key="11">
    <source>
        <dbReference type="Proteomes" id="UP000664521"/>
    </source>
</evidence>
<gene>
    <name evidence="10" type="ORF">HETSPECPRED_000460</name>
</gene>
<dbReference type="PANTHER" id="PTHR10252:SF8">
    <property type="entry name" value="NUCLEAR TRANSCRIPTION FACTOR Y SUBUNIT GAMMA"/>
    <property type="match status" value="1"/>
</dbReference>
<evidence type="ECO:0000256" key="5">
    <source>
        <dbReference type="ARBA" id="ARBA00023163"/>
    </source>
</evidence>
<dbReference type="FunFam" id="1.10.20.10:FF:000017">
    <property type="entry name" value="Ccaat-binding factor complex subunit"/>
    <property type="match status" value="1"/>
</dbReference>
<evidence type="ECO:0000256" key="7">
    <source>
        <dbReference type="ARBA" id="ARBA00038129"/>
    </source>
</evidence>
<keyword evidence="6" id="KW-0539">Nucleus</keyword>
<dbReference type="GO" id="GO:0046982">
    <property type="term" value="F:protein heterodimerization activity"/>
    <property type="evidence" value="ECO:0007669"/>
    <property type="project" value="InterPro"/>
</dbReference>
<feature type="region of interest" description="Disordered" evidence="8">
    <location>
        <begin position="273"/>
        <end position="316"/>
    </location>
</feature>
<sequence length="316" mass="34410">MEQKPPGAGQAQHVGRQPPVYDPNNGGHFGASAALAGQGFAPVPELYQGTWANVNQGLVGNYRDILTTYWQQTIHHLETETHDYKLHQLPLARIKKVMKADPDVKMISAEAPILFAKGCDIFITELTMRAWIHAEENKRRTLQRSDIASALARSDMFDFLIDIVPREEAATKRQGGPGGANTATATASGGSMIPPQQQGIAQTGQAPGQSQQHHISEHTQYGIPANQVRAQDDYQAPPGVYAPHMSQAVGESYPQPTGQIFEGMYYPPMASQQQIYGVNQRPQVPPGAQDPGHHYSRHDGGEGDADAEGERDYDVG</sequence>
<dbReference type="AlphaFoldDB" id="A0A8H3EUV0"/>
<dbReference type="InterPro" id="IPR009072">
    <property type="entry name" value="Histone-fold"/>
</dbReference>
<comment type="subcellular location">
    <subcellularLocation>
        <location evidence="1">Nucleus</location>
    </subcellularLocation>
</comment>
<organism evidence="10 11">
    <name type="scientific">Heterodermia speciosa</name>
    <dbReference type="NCBI Taxonomy" id="116794"/>
    <lineage>
        <taxon>Eukaryota</taxon>
        <taxon>Fungi</taxon>
        <taxon>Dikarya</taxon>
        <taxon>Ascomycota</taxon>
        <taxon>Pezizomycotina</taxon>
        <taxon>Lecanoromycetes</taxon>
        <taxon>OSLEUM clade</taxon>
        <taxon>Lecanoromycetidae</taxon>
        <taxon>Caliciales</taxon>
        <taxon>Physciaceae</taxon>
        <taxon>Heterodermia</taxon>
    </lineage>
</organism>
<dbReference type="SUPFAM" id="SSF47113">
    <property type="entry name" value="Histone-fold"/>
    <property type="match status" value="1"/>
</dbReference>